<feature type="signal peptide" evidence="2">
    <location>
        <begin position="1"/>
        <end position="19"/>
    </location>
</feature>
<dbReference type="Proteomes" id="UP000685013">
    <property type="component" value="Chromosome 11"/>
</dbReference>
<feature type="compositionally biased region" description="Low complexity" evidence="1">
    <location>
        <begin position="224"/>
        <end position="234"/>
    </location>
</feature>
<organism evidence="3 4">
    <name type="scientific">Cucurbita argyrosperma subsp. sororia</name>
    <dbReference type="NCBI Taxonomy" id="37648"/>
    <lineage>
        <taxon>Eukaryota</taxon>
        <taxon>Viridiplantae</taxon>
        <taxon>Streptophyta</taxon>
        <taxon>Embryophyta</taxon>
        <taxon>Tracheophyta</taxon>
        <taxon>Spermatophyta</taxon>
        <taxon>Magnoliopsida</taxon>
        <taxon>eudicotyledons</taxon>
        <taxon>Gunneridae</taxon>
        <taxon>Pentapetalae</taxon>
        <taxon>rosids</taxon>
        <taxon>fabids</taxon>
        <taxon>Cucurbitales</taxon>
        <taxon>Cucurbitaceae</taxon>
        <taxon>Cucurbiteae</taxon>
        <taxon>Cucurbita</taxon>
    </lineage>
</organism>
<evidence type="ECO:0000256" key="1">
    <source>
        <dbReference type="SAM" id="MobiDB-lite"/>
    </source>
</evidence>
<keyword evidence="4" id="KW-1185">Reference proteome</keyword>
<accession>A0AAV6MTB4</accession>
<comment type="caution">
    <text evidence="3">The sequence shown here is derived from an EMBL/GenBank/DDBJ whole genome shotgun (WGS) entry which is preliminary data.</text>
</comment>
<name>A0AAV6MTB4_9ROSI</name>
<sequence>MQLLALFLLLAFLPPQVLSHNFSQTPGVQVQTNKQKQLDNETIYRVSKQLCWGCVSESLEFLFAHNLIRAAKFELPLAWNFQLEKYARALSDFTRAAVAWPVELRRMKMAMAMGGKRAVHYYEMTELEVPLSCNKPKLAKPGAKRASTNRRGAEKTTTTVYKNELPGGLTVQVSKRHKVKEFVDNNSGRLSSKEEVTYKSSFKVDNAVQGIFNEVQTQVKFKKAPSSSNNSTKPTNKHIMFDF</sequence>
<proteinExistence type="predicted"/>
<reference evidence="3 4" key="1">
    <citation type="journal article" date="2021" name="Hortic Res">
        <title>The domestication of Cucurbita argyrosperma as revealed by the genome of its wild relative.</title>
        <authorList>
            <person name="Barrera-Redondo J."/>
            <person name="Sanchez-de la Vega G."/>
            <person name="Aguirre-Liguori J.A."/>
            <person name="Castellanos-Morales G."/>
            <person name="Gutierrez-Guerrero Y.T."/>
            <person name="Aguirre-Dugua X."/>
            <person name="Aguirre-Planter E."/>
            <person name="Tenaillon M.I."/>
            <person name="Lira-Saade R."/>
            <person name="Eguiarte L.E."/>
        </authorList>
    </citation>
    <scope>NUCLEOTIDE SEQUENCE [LARGE SCALE GENOMIC DNA]</scope>
    <source>
        <strain evidence="3">JBR-2021</strain>
    </source>
</reference>
<dbReference type="EMBL" id="JAGKQH010000011">
    <property type="protein sequence ID" value="KAG6587772.1"/>
    <property type="molecule type" value="Genomic_DNA"/>
</dbReference>
<keyword evidence="2" id="KW-0732">Signal</keyword>
<feature type="region of interest" description="Disordered" evidence="1">
    <location>
        <begin position="222"/>
        <end position="243"/>
    </location>
</feature>
<evidence type="ECO:0000313" key="4">
    <source>
        <dbReference type="Proteomes" id="UP000685013"/>
    </source>
</evidence>
<gene>
    <name evidence="3" type="ORF">SDJN03_16337</name>
</gene>
<dbReference type="AlphaFoldDB" id="A0AAV6MTB4"/>
<feature type="chain" id="PRO_5043876796" evidence="2">
    <location>
        <begin position="20"/>
        <end position="243"/>
    </location>
</feature>
<evidence type="ECO:0000313" key="3">
    <source>
        <dbReference type="EMBL" id="KAG6587772.1"/>
    </source>
</evidence>
<evidence type="ECO:0000256" key="2">
    <source>
        <dbReference type="SAM" id="SignalP"/>
    </source>
</evidence>
<protein>
    <submittedName>
        <fullName evidence="3">Uncharacterized protein</fullName>
    </submittedName>
</protein>
<feature type="non-terminal residue" evidence="3">
    <location>
        <position position="1"/>
    </location>
</feature>